<feature type="transmembrane region" description="Helical" evidence="17">
    <location>
        <begin position="79"/>
        <end position="101"/>
    </location>
</feature>
<dbReference type="AlphaFoldDB" id="A0A0A2XWG4"/>
<dbReference type="NCBIfam" id="TIGR02847">
    <property type="entry name" value="CyoD"/>
    <property type="match status" value="1"/>
</dbReference>
<evidence type="ECO:0000256" key="3">
    <source>
        <dbReference type="ARBA" id="ARBA00011700"/>
    </source>
</evidence>
<comment type="caution">
    <text evidence="18">The sequence shown here is derived from an EMBL/GenBank/DDBJ whole genome shotgun (WGS) entry which is preliminary data.</text>
</comment>
<dbReference type="GO" id="GO:0009486">
    <property type="term" value="F:cytochrome bo3 ubiquinol oxidase activity"/>
    <property type="evidence" value="ECO:0007669"/>
    <property type="project" value="InterPro"/>
</dbReference>
<reference evidence="18 20" key="1">
    <citation type="submission" date="2014-08" db="EMBL/GenBank/DDBJ databases">
        <title>Chaperone-usher fimbriae in a diverse selection of Gallibacterium genomes.</title>
        <authorList>
            <person name="Kudirkiene E."/>
            <person name="Bager R.J."/>
            <person name="Johnson T.J."/>
            <person name="Bojesen A.M."/>
        </authorList>
    </citation>
    <scope>NUCLEOTIDE SEQUENCE [LARGE SCALE GENOMIC DNA]</scope>
    <source>
        <strain evidence="18 20">CCM5974</strain>
    </source>
</reference>
<keyword evidence="21" id="KW-1185">Reference proteome</keyword>
<dbReference type="PANTHER" id="PTHR36835:SF1">
    <property type="entry name" value="CYTOCHROME BO(3) UBIQUINOL OXIDASE SUBUNIT 4"/>
    <property type="match status" value="1"/>
</dbReference>
<organism evidence="18 20">
    <name type="scientific">Gallibacterium genomosp. 1</name>
    <dbReference type="NCBI Taxonomy" id="155515"/>
    <lineage>
        <taxon>Bacteria</taxon>
        <taxon>Pseudomonadati</taxon>
        <taxon>Pseudomonadota</taxon>
        <taxon>Gammaproteobacteria</taxon>
        <taxon>Pasteurellales</taxon>
        <taxon>Pasteurellaceae</taxon>
        <taxon>Gallibacterium</taxon>
    </lineage>
</organism>
<evidence type="ECO:0000313" key="21">
    <source>
        <dbReference type="Proteomes" id="UP000092594"/>
    </source>
</evidence>
<evidence type="ECO:0000256" key="15">
    <source>
        <dbReference type="ARBA" id="ARBA00031887"/>
    </source>
</evidence>
<sequence>MSYDNHDYATTEHGSVKSYLIGFGLSVILTLIPFLMVMNGSASKISLLVIIAVTAVIQLIVQLVCFLHMGTSEDGRWNLISFIFTAIVILLLVALSIWIMWSLNANMMAG</sequence>
<dbReference type="PATRIC" id="fig|155515.4.peg.47"/>
<evidence type="ECO:0000256" key="4">
    <source>
        <dbReference type="ARBA" id="ARBA00014689"/>
    </source>
</evidence>
<keyword evidence="7 17" id="KW-0812">Transmembrane</keyword>
<evidence type="ECO:0000256" key="17">
    <source>
        <dbReference type="SAM" id="Phobius"/>
    </source>
</evidence>
<keyword evidence="8" id="KW-0249">Electron transport</keyword>
<protein>
    <recommendedName>
        <fullName evidence="4">Cytochrome bo(3) ubiquinol oxidase subunit 4</fullName>
    </recommendedName>
    <alternativeName>
        <fullName evidence="16">Cytochrome o ubiquinol oxidase subunit 4</fullName>
    </alternativeName>
    <alternativeName>
        <fullName evidence="13">Oxidase bo(3) subunit 4</fullName>
    </alternativeName>
    <alternativeName>
        <fullName evidence="14">Ubiquinol oxidase polypeptide IV</fullName>
    </alternativeName>
    <alternativeName>
        <fullName evidence="15">Ubiquinol oxidase subunit 4</fullName>
    </alternativeName>
</protein>
<reference evidence="19 21" key="2">
    <citation type="submission" date="2014-11" db="EMBL/GenBank/DDBJ databases">
        <title>Pan-genome of Gallibacterium spp.</title>
        <authorList>
            <person name="Kudirkiene E."/>
            <person name="Bojesen A.M."/>
        </authorList>
    </citation>
    <scope>NUCLEOTIDE SEQUENCE [LARGE SCALE GENOMIC DNA]</scope>
    <source>
        <strain evidence="19 21">Gerl. 2740/89</strain>
    </source>
</reference>
<dbReference type="Proteomes" id="UP000092594">
    <property type="component" value="Unassembled WGS sequence"/>
</dbReference>
<dbReference type="GO" id="GO:0015078">
    <property type="term" value="F:proton transmembrane transporter activity"/>
    <property type="evidence" value="ECO:0007669"/>
    <property type="project" value="TreeGrafter"/>
</dbReference>
<feature type="transmembrane region" description="Helical" evidence="17">
    <location>
        <begin position="20"/>
        <end position="39"/>
    </location>
</feature>
<dbReference type="InterPro" id="IPR005171">
    <property type="entry name" value="Cyt_c_oxidase_su4_prok"/>
</dbReference>
<evidence type="ECO:0000256" key="16">
    <source>
        <dbReference type="ARBA" id="ARBA00032185"/>
    </source>
</evidence>
<dbReference type="OrthoDB" id="2375888at2"/>
<dbReference type="STRING" id="155515.JP36_09165"/>
<evidence type="ECO:0000256" key="5">
    <source>
        <dbReference type="ARBA" id="ARBA00022448"/>
    </source>
</evidence>
<evidence type="ECO:0000256" key="1">
    <source>
        <dbReference type="ARBA" id="ARBA00004651"/>
    </source>
</evidence>
<evidence type="ECO:0000313" key="20">
    <source>
        <dbReference type="Proteomes" id="UP000030539"/>
    </source>
</evidence>
<gene>
    <name evidence="18" type="ORF">JP36_09165</name>
    <name evidence="19" type="ORF">QV05_00980</name>
</gene>
<evidence type="ECO:0000256" key="11">
    <source>
        <dbReference type="ARBA" id="ARBA00023136"/>
    </source>
</evidence>
<accession>A0A0A2XWG4</accession>
<evidence type="ECO:0000256" key="13">
    <source>
        <dbReference type="ARBA" id="ARBA00030071"/>
    </source>
</evidence>
<keyword evidence="6" id="KW-1003">Cell membrane</keyword>
<keyword evidence="11 17" id="KW-0472">Membrane</keyword>
<name>A0A0A2XWG4_9PAST</name>
<comment type="similarity">
    <text evidence="2">Belongs to the cytochrome c oxidase bacterial subunit 4 family.</text>
</comment>
<evidence type="ECO:0000256" key="2">
    <source>
        <dbReference type="ARBA" id="ARBA00008079"/>
    </source>
</evidence>
<dbReference type="InterPro" id="IPR014210">
    <property type="entry name" value="Cyt_o_ubiqinol_oxidase_su4"/>
</dbReference>
<keyword evidence="9 17" id="KW-1133">Transmembrane helix</keyword>
<keyword evidence="5" id="KW-0813">Transport</keyword>
<dbReference type="EMBL" id="JTJQ01000004">
    <property type="protein sequence ID" value="OBX02869.1"/>
    <property type="molecule type" value="Genomic_DNA"/>
</dbReference>
<comment type="subunit">
    <text evidence="3">Heterooctamer of two A chains, two B chains, two C chains and two D chains.</text>
</comment>
<evidence type="ECO:0000256" key="8">
    <source>
        <dbReference type="ARBA" id="ARBA00022982"/>
    </source>
</evidence>
<dbReference type="Pfam" id="PF03626">
    <property type="entry name" value="COX4_pro"/>
    <property type="match status" value="1"/>
</dbReference>
<dbReference type="GO" id="GO:0009319">
    <property type="term" value="C:cytochrome o ubiquinol oxidase complex"/>
    <property type="evidence" value="ECO:0007669"/>
    <property type="project" value="TreeGrafter"/>
</dbReference>
<proteinExistence type="inferred from homology"/>
<evidence type="ECO:0000313" key="18">
    <source>
        <dbReference type="EMBL" id="KGQ36608.1"/>
    </source>
</evidence>
<evidence type="ECO:0000256" key="12">
    <source>
        <dbReference type="ARBA" id="ARBA00025694"/>
    </source>
</evidence>
<dbReference type="GO" id="GO:0019646">
    <property type="term" value="P:aerobic electron transport chain"/>
    <property type="evidence" value="ECO:0007669"/>
    <property type="project" value="TreeGrafter"/>
</dbReference>
<comment type="subcellular location">
    <subcellularLocation>
        <location evidence="1">Cell membrane</location>
        <topology evidence="1">Multi-pass membrane protein</topology>
    </subcellularLocation>
</comment>
<evidence type="ECO:0000256" key="10">
    <source>
        <dbReference type="ARBA" id="ARBA00023002"/>
    </source>
</evidence>
<dbReference type="Proteomes" id="UP000030539">
    <property type="component" value="Unassembled WGS sequence"/>
</dbReference>
<evidence type="ECO:0000256" key="6">
    <source>
        <dbReference type="ARBA" id="ARBA00022475"/>
    </source>
</evidence>
<dbReference type="GO" id="GO:0005886">
    <property type="term" value="C:plasma membrane"/>
    <property type="evidence" value="ECO:0007669"/>
    <property type="project" value="UniProtKB-SubCell"/>
</dbReference>
<evidence type="ECO:0000256" key="9">
    <source>
        <dbReference type="ARBA" id="ARBA00022989"/>
    </source>
</evidence>
<dbReference type="InterPro" id="IPR050968">
    <property type="entry name" value="Cytochrome_c_oxidase_bac_sub4"/>
</dbReference>
<dbReference type="PANTHER" id="PTHR36835">
    <property type="entry name" value="CYTOCHROME BO(3) UBIQUINOL OXIDASE SUBUNIT 4"/>
    <property type="match status" value="1"/>
</dbReference>
<evidence type="ECO:0000256" key="7">
    <source>
        <dbReference type="ARBA" id="ARBA00022692"/>
    </source>
</evidence>
<evidence type="ECO:0000313" key="19">
    <source>
        <dbReference type="EMBL" id="OBX02869.1"/>
    </source>
</evidence>
<dbReference type="RefSeq" id="WP_039174010.1">
    <property type="nucleotide sequence ID" value="NZ_JPXX01000025.1"/>
</dbReference>
<keyword evidence="10" id="KW-0560">Oxidoreductase</keyword>
<dbReference type="eggNOG" id="COG3125">
    <property type="taxonomic scope" value="Bacteria"/>
</dbReference>
<comment type="function">
    <text evidence="12">Cytochrome bo(3) ubiquinol terminal oxidase is the component of the aerobic respiratory chain of E.coli that predominates when cells are grown at high aeration. Has proton pump activity across the membrane in addition to electron transfer, pumping 2 protons/electron.</text>
</comment>
<dbReference type="EMBL" id="JPXX01000025">
    <property type="protein sequence ID" value="KGQ36608.1"/>
    <property type="molecule type" value="Genomic_DNA"/>
</dbReference>
<feature type="transmembrane region" description="Helical" evidence="17">
    <location>
        <begin position="45"/>
        <end position="67"/>
    </location>
</feature>
<evidence type="ECO:0000256" key="14">
    <source>
        <dbReference type="ARBA" id="ARBA00030211"/>
    </source>
</evidence>
<dbReference type="GO" id="GO:0015990">
    <property type="term" value="P:electron transport coupled proton transport"/>
    <property type="evidence" value="ECO:0007669"/>
    <property type="project" value="InterPro"/>
</dbReference>